<reference evidence="2 3" key="1">
    <citation type="submission" date="2018-06" db="EMBL/GenBank/DDBJ databases">
        <title>Comparative genomics reveals the genomic features of Rhizophagus irregularis, R. cerebriforme, R. diaphanum and Gigaspora rosea, and their symbiotic lifestyle signature.</title>
        <authorList>
            <person name="Morin E."/>
            <person name="San Clemente H."/>
            <person name="Chen E.C.H."/>
            <person name="De La Providencia I."/>
            <person name="Hainaut M."/>
            <person name="Kuo A."/>
            <person name="Kohler A."/>
            <person name="Murat C."/>
            <person name="Tang N."/>
            <person name="Roy S."/>
            <person name="Loubradou J."/>
            <person name="Henrissat B."/>
            <person name="Grigoriev I.V."/>
            <person name="Corradi N."/>
            <person name="Roux C."/>
            <person name="Martin F.M."/>
        </authorList>
    </citation>
    <scope>NUCLEOTIDE SEQUENCE [LARGE SCALE GENOMIC DNA]</scope>
    <source>
        <strain evidence="2 3">DAOM 194757</strain>
    </source>
</reference>
<comment type="domain">
    <text evidence="1">Subfamily III proteins have a conserved RTxK motif about 40-50 residues from the C-terminus; the threonine may be replaced by serine or cysteine.</text>
</comment>
<dbReference type="GO" id="GO:0097023">
    <property type="term" value="F:fructose 6-phosphate aldolase activity"/>
    <property type="evidence" value="ECO:0007669"/>
    <property type="project" value="RHEA"/>
</dbReference>
<dbReference type="SUPFAM" id="SSF111321">
    <property type="entry name" value="AF1104-like"/>
    <property type="match status" value="1"/>
</dbReference>
<dbReference type="PANTHER" id="PTHR12260">
    <property type="entry name" value="DAMAGE-CONTROL PHOSPHATASE ARMT1"/>
    <property type="match status" value="1"/>
</dbReference>
<dbReference type="PANTHER" id="PTHR12260:SF6">
    <property type="entry name" value="DAMAGE-CONTROL PHOSPHATASE ARMT1"/>
    <property type="match status" value="1"/>
</dbReference>
<evidence type="ECO:0000313" key="2">
    <source>
        <dbReference type="EMBL" id="RIB28789.1"/>
    </source>
</evidence>
<dbReference type="GO" id="GO:0006974">
    <property type="term" value="P:DNA damage response"/>
    <property type="evidence" value="ECO:0007669"/>
    <property type="project" value="TreeGrafter"/>
</dbReference>
<comment type="similarity">
    <text evidence="1">Belongs to the damage-control phosphatase family. Sugar phosphate phosphatase III subfamily.</text>
</comment>
<dbReference type="STRING" id="44941.A0A397W635"/>
<comment type="cofactor">
    <cofactor evidence="1">
        <name>Mn(2+)</name>
        <dbReference type="ChEBI" id="CHEBI:29035"/>
    </cofactor>
    <cofactor evidence="1">
        <name>Ni(2+)</name>
        <dbReference type="ChEBI" id="CHEBI:49786"/>
    </cofactor>
</comment>
<dbReference type="EMBL" id="QKWP01000055">
    <property type="protein sequence ID" value="RIB28789.1"/>
    <property type="molecule type" value="Genomic_DNA"/>
</dbReference>
<evidence type="ECO:0000313" key="3">
    <source>
        <dbReference type="Proteomes" id="UP000266673"/>
    </source>
</evidence>
<name>A0A397W635_9GLOM</name>
<proteinExistence type="inferred from homology"/>
<organism evidence="2 3">
    <name type="scientific">Gigaspora rosea</name>
    <dbReference type="NCBI Taxonomy" id="44941"/>
    <lineage>
        <taxon>Eukaryota</taxon>
        <taxon>Fungi</taxon>
        <taxon>Fungi incertae sedis</taxon>
        <taxon>Mucoromycota</taxon>
        <taxon>Glomeromycotina</taxon>
        <taxon>Glomeromycetes</taxon>
        <taxon>Diversisporales</taxon>
        <taxon>Gigasporaceae</taxon>
        <taxon>Gigaspora</taxon>
    </lineage>
</organism>
<dbReference type="GO" id="GO:0103026">
    <property type="term" value="F:fructose-1-phosphatase activity"/>
    <property type="evidence" value="ECO:0007669"/>
    <property type="project" value="RHEA"/>
</dbReference>
<gene>
    <name evidence="2" type="ORF">C2G38_1359761</name>
</gene>
<dbReference type="InterPro" id="IPR039763">
    <property type="entry name" value="ARMT1"/>
</dbReference>
<dbReference type="GO" id="GO:0005634">
    <property type="term" value="C:nucleus"/>
    <property type="evidence" value="ECO:0007669"/>
    <property type="project" value="TreeGrafter"/>
</dbReference>
<evidence type="ECO:0000256" key="1">
    <source>
        <dbReference type="RuleBase" id="RU367030"/>
    </source>
</evidence>
<dbReference type="AlphaFoldDB" id="A0A397W635"/>
<comment type="catalytic activity">
    <reaction evidence="1">
        <text>beta-D-fructose 1-phosphate + H2O = D-fructose + phosphate</text>
        <dbReference type="Rhea" id="RHEA:35603"/>
        <dbReference type="ChEBI" id="CHEBI:15377"/>
        <dbReference type="ChEBI" id="CHEBI:37721"/>
        <dbReference type="ChEBI" id="CHEBI:43474"/>
        <dbReference type="ChEBI" id="CHEBI:138881"/>
    </reaction>
</comment>
<comment type="caution">
    <text evidence="2">The sequence shown here is derived from an EMBL/GenBank/DDBJ whole genome shotgun (WGS) entry which is preliminary data.</text>
</comment>
<dbReference type="Gene3D" id="1.20.930.60">
    <property type="match status" value="1"/>
</dbReference>
<comment type="function">
    <text evidence="1">Metal-dependent phosphatase that shows phosphatase activity against several substrates, including fructose-1-phosphate and fructose-6-phosphate. Its preference for fructose-1-phosphate, a strong glycating agent that causes DNA damage rather than a canonical yeast metabolite, suggests a damage-control function in hexose phosphate metabolism.</text>
</comment>
<accession>A0A397W635</accession>
<dbReference type="InterPro" id="IPR036075">
    <property type="entry name" value="ARMT-1-like_metal-bd_sf"/>
</dbReference>
<protein>
    <recommendedName>
        <fullName evidence="1">Sugar phosphate phosphatase</fullName>
        <ecNumber evidence="1">3.1.3.-</ecNumber>
    </recommendedName>
</protein>
<keyword evidence="1" id="KW-0464">Manganese</keyword>
<comment type="catalytic activity">
    <reaction evidence="1">
        <text>beta-D-fructose 6-phosphate = dihydroxyacetone + D-glyceraldehyde 3-phosphate</text>
        <dbReference type="Rhea" id="RHEA:28002"/>
        <dbReference type="ChEBI" id="CHEBI:16016"/>
        <dbReference type="ChEBI" id="CHEBI:57634"/>
        <dbReference type="ChEBI" id="CHEBI:59776"/>
    </reaction>
</comment>
<keyword evidence="3" id="KW-1185">Reference proteome</keyword>
<keyword evidence="1" id="KW-0479">Metal-binding</keyword>
<sequence>MSFKDENWFTATWLFAENYLYRRIISIITNTKHWQNYDPYFSSKKKKKETFKLSF</sequence>
<keyword evidence="1" id="KW-0378">Hydrolase</keyword>
<dbReference type="Proteomes" id="UP000266673">
    <property type="component" value="Unassembled WGS sequence"/>
</dbReference>
<dbReference type="GO" id="GO:0046872">
    <property type="term" value="F:metal ion binding"/>
    <property type="evidence" value="ECO:0007669"/>
    <property type="project" value="UniProtKB-UniRule"/>
</dbReference>
<dbReference type="EC" id="3.1.3.-" evidence="1"/>
<dbReference type="OrthoDB" id="541375at2759"/>